<feature type="region of interest" description="Disordered" evidence="2">
    <location>
        <begin position="335"/>
        <end position="399"/>
    </location>
</feature>
<evidence type="ECO:0000256" key="1">
    <source>
        <dbReference type="SAM" id="Coils"/>
    </source>
</evidence>
<accession>A0A9P7G7F4</accession>
<dbReference type="OrthoDB" id="3231004at2759"/>
<dbReference type="EMBL" id="JABCKV010000055">
    <property type="protein sequence ID" value="KAG5644903.1"/>
    <property type="molecule type" value="Genomic_DNA"/>
</dbReference>
<feature type="coiled-coil region" evidence="1">
    <location>
        <begin position="512"/>
        <end position="587"/>
    </location>
</feature>
<reference evidence="3" key="1">
    <citation type="submission" date="2020-07" db="EMBL/GenBank/DDBJ databases">
        <authorList>
            <person name="Nieuwenhuis M."/>
            <person name="Van De Peppel L.J.J."/>
        </authorList>
    </citation>
    <scope>NUCLEOTIDE SEQUENCE</scope>
    <source>
        <strain evidence="3">AP01</strain>
        <tissue evidence="3">Mycelium</tissue>
    </source>
</reference>
<evidence type="ECO:0000313" key="4">
    <source>
        <dbReference type="Proteomes" id="UP000775547"/>
    </source>
</evidence>
<feature type="compositionally biased region" description="Low complexity" evidence="2">
    <location>
        <begin position="369"/>
        <end position="381"/>
    </location>
</feature>
<dbReference type="CDD" id="cd00161">
    <property type="entry name" value="beta-trefoil_Ricin-like"/>
    <property type="match status" value="1"/>
</dbReference>
<dbReference type="AlphaFoldDB" id="A0A9P7G7F4"/>
<dbReference type="SUPFAM" id="SSF50370">
    <property type="entry name" value="Ricin B-like lectins"/>
    <property type="match status" value="1"/>
</dbReference>
<dbReference type="InterPro" id="IPR035992">
    <property type="entry name" value="Ricin_B-like_lectins"/>
</dbReference>
<evidence type="ECO:0000313" key="3">
    <source>
        <dbReference type="EMBL" id="KAG5644903.1"/>
    </source>
</evidence>
<feature type="compositionally biased region" description="Polar residues" evidence="2">
    <location>
        <begin position="335"/>
        <end position="368"/>
    </location>
</feature>
<keyword evidence="4" id="KW-1185">Reference proteome</keyword>
<evidence type="ECO:0000256" key="2">
    <source>
        <dbReference type="SAM" id="MobiDB-lite"/>
    </source>
</evidence>
<reference evidence="3" key="2">
    <citation type="submission" date="2021-10" db="EMBL/GenBank/DDBJ databases">
        <title>Phylogenomics reveals ancestral predisposition of the termite-cultivated fungus Termitomyces towards a domesticated lifestyle.</title>
        <authorList>
            <person name="Auxier B."/>
            <person name="Grum-Grzhimaylo A."/>
            <person name="Cardenas M.E."/>
            <person name="Lodge J.D."/>
            <person name="Laessoe T."/>
            <person name="Pedersen O."/>
            <person name="Smith M.E."/>
            <person name="Kuyper T.W."/>
            <person name="Franco-Molano E.A."/>
            <person name="Baroni T.J."/>
            <person name="Aanen D.K."/>
        </authorList>
    </citation>
    <scope>NUCLEOTIDE SEQUENCE</scope>
    <source>
        <strain evidence="3">AP01</strain>
        <tissue evidence="3">Mycelium</tissue>
    </source>
</reference>
<proteinExistence type="predicted"/>
<sequence>MGIMTGADGGSVDISQDVTWTAKFVDKISEVTDSLNISGSLQIKCDAVGGGGKASAEFIDTNKFKESDINYLIQVHVTNQRLSAPDLTEFDPIPYVSHSDFTRVYGDSYISGFIEGGEFNALISIKLKDRSKSKQIKGELEAKVNFQAVDVGIKGKLDKTDSDMSIDGETTIAVSWKGGGDIKDGTVSDWTLETLKAVAMEFPEHVMACPMYTSAILTKYTSLKSFYEKSIRGSPLDYENAGVYSAALLDAYMDYKMMWRNIQQAAWEVEQGMSEANSKGDMPEFAELSLEAKANYDMQLKRYQLKVEQIEHARVTPPPVTVIYQNAVPQSAPSATAGNVVASTPPATDESVPTSTDSAADVPTSSSSTVAAPQPTVAATTEGQVAAPVSPPARTSSDVIHHQPTAQVATPVLLPRPLPEPPMPPNELVPYKGSIFGLDKARRDCRFEMIKIVREVDAVAEDPKVACDPKRVWQYLSPAVFRMLLPTVTNLNKERAIQLAAEEAKKATDAQMKEQEQLRVDLTTSRRKLEESEQQLGAVEKAKKEVEQQLRALENTKREVEQHLRTVENAKKEVEDKLRAVEAARHELNPYGGWCPVPVGTPVRIRSHVSRKCMDYDFSDGRGGKSLHQFDAVNNPNQRFEINAVGPKGFAIRHIASGRYLTTSSTADMRVYFAMGDFPTLFTFEARLDGNNWNGTVLIHIADQNQYTLNVENAAQHNGAKLIGWTGGKGSPDIWYIKGFDDMSI</sequence>
<protein>
    <submittedName>
        <fullName evidence="3">Uncharacterized protein</fullName>
    </submittedName>
</protein>
<dbReference type="Proteomes" id="UP000775547">
    <property type="component" value="Unassembled WGS sequence"/>
</dbReference>
<comment type="caution">
    <text evidence="3">The sequence shown here is derived from an EMBL/GenBank/DDBJ whole genome shotgun (WGS) entry which is preliminary data.</text>
</comment>
<gene>
    <name evidence="3" type="ORF">DXG03_007455</name>
</gene>
<organism evidence="3 4">
    <name type="scientific">Asterophora parasitica</name>
    <dbReference type="NCBI Taxonomy" id="117018"/>
    <lineage>
        <taxon>Eukaryota</taxon>
        <taxon>Fungi</taxon>
        <taxon>Dikarya</taxon>
        <taxon>Basidiomycota</taxon>
        <taxon>Agaricomycotina</taxon>
        <taxon>Agaricomycetes</taxon>
        <taxon>Agaricomycetidae</taxon>
        <taxon>Agaricales</taxon>
        <taxon>Tricholomatineae</taxon>
        <taxon>Lyophyllaceae</taxon>
        <taxon>Asterophora</taxon>
    </lineage>
</organism>
<name>A0A9P7G7F4_9AGAR</name>
<dbReference type="Gene3D" id="2.80.10.50">
    <property type="match status" value="1"/>
</dbReference>
<keyword evidence="1" id="KW-0175">Coiled coil</keyword>